<sequence>MADILVLGATGFTGRLTTRYLSNHPQRAEFTLALGARSRDRLEKLAKEIGLGEDVHLIQVDVTNAEDVERAIEGVKVVINTVGPYWRWGTNVVKACAKLGKGYLDLSGESHWMARMISHYDYLAMKTGAIIIHSCGFDSVPSDVAVFLANKTLKTLVDPNTTIERTDTAVDVKGTMSGGTLSTIMTTLEEVPKEELRLGSRDYVLSPGITGCASPPMRLLYKLGMSSSPMYGSLWIMGSGNRRIVQRTWGLHQLAALRGGPEEKALAYGPDFVYDEFLAAPNRLTAIVVSLSIAAMGLALLLPPVRWLLKLLRPPGSGGDDETLEKGRMLFTSITTSSPDATGKKTYVRTIQRGRGDPGYLLTSMMLGEGALALVLERHNLPALAHQGGILTPMSALGEVLIRRLESNGRFDFESEVILTEREESRKSR</sequence>
<comment type="similarity">
    <text evidence="1">Belongs to the saccharopine dehydrogenase family.</text>
</comment>
<dbReference type="Pfam" id="PF03435">
    <property type="entry name" value="Sacchrp_dh_NADP"/>
    <property type="match status" value="1"/>
</dbReference>
<dbReference type="Gene3D" id="3.40.50.720">
    <property type="entry name" value="NAD(P)-binding Rossmann-like Domain"/>
    <property type="match status" value="1"/>
</dbReference>
<dbReference type="InterPro" id="IPR051276">
    <property type="entry name" value="Saccharopine_DH-like_oxidrdct"/>
</dbReference>
<keyword evidence="4" id="KW-1185">Reference proteome</keyword>
<name>A0A5C3N0F4_9AGAM</name>
<protein>
    <recommendedName>
        <fullName evidence="2">Saccharopine dehydrogenase NADP binding domain-containing protein</fullName>
    </recommendedName>
</protein>
<evidence type="ECO:0000259" key="2">
    <source>
        <dbReference type="Pfam" id="PF03435"/>
    </source>
</evidence>
<dbReference type="InterPro" id="IPR005097">
    <property type="entry name" value="Sacchrp_dh_NADP-bd"/>
</dbReference>
<dbReference type="EMBL" id="ML213512">
    <property type="protein sequence ID" value="TFK50767.1"/>
    <property type="molecule type" value="Genomic_DNA"/>
</dbReference>
<dbReference type="SUPFAM" id="SSF51735">
    <property type="entry name" value="NAD(P)-binding Rossmann-fold domains"/>
    <property type="match status" value="1"/>
</dbReference>
<dbReference type="GO" id="GO:0009247">
    <property type="term" value="P:glycolipid biosynthetic process"/>
    <property type="evidence" value="ECO:0007669"/>
    <property type="project" value="TreeGrafter"/>
</dbReference>
<proteinExistence type="inferred from homology"/>
<dbReference type="Proteomes" id="UP000305948">
    <property type="component" value="Unassembled WGS sequence"/>
</dbReference>
<dbReference type="GO" id="GO:0005739">
    <property type="term" value="C:mitochondrion"/>
    <property type="evidence" value="ECO:0007669"/>
    <property type="project" value="TreeGrafter"/>
</dbReference>
<evidence type="ECO:0000313" key="3">
    <source>
        <dbReference type="EMBL" id="TFK50767.1"/>
    </source>
</evidence>
<dbReference type="AlphaFoldDB" id="A0A5C3N0F4"/>
<feature type="domain" description="Saccharopine dehydrogenase NADP binding" evidence="2">
    <location>
        <begin position="4"/>
        <end position="113"/>
    </location>
</feature>
<dbReference type="OrthoDB" id="10268090at2759"/>
<dbReference type="PANTHER" id="PTHR12286:SF5">
    <property type="entry name" value="SACCHAROPINE DEHYDROGENASE-LIKE OXIDOREDUCTASE"/>
    <property type="match status" value="1"/>
</dbReference>
<dbReference type="GO" id="GO:0005811">
    <property type="term" value="C:lipid droplet"/>
    <property type="evidence" value="ECO:0007669"/>
    <property type="project" value="TreeGrafter"/>
</dbReference>
<evidence type="ECO:0000256" key="1">
    <source>
        <dbReference type="ARBA" id="ARBA00038048"/>
    </source>
</evidence>
<gene>
    <name evidence="3" type="ORF">OE88DRAFT_1659822</name>
</gene>
<reference evidence="3 4" key="1">
    <citation type="journal article" date="2019" name="Nat. Ecol. Evol.">
        <title>Megaphylogeny resolves global patterns of mushroom evolution.</title>
        <authorList>
            <person name="Varga T."/>
            <person name="Krizsan K."/>
            <person name="Foldi C."/>
            <person name="Dima B."/>
            <person name="Sanchez-Garcia M."/>
            <person name="Sanchez-Ramirez S."/>
            <person name="Szollosi G.J."/>
            <person name="Szarkandi J.G."/>
            <person name="Papp V."/>
            <person name="Albert L."/>
            <person name="Andreopoulos W."/>
            <person name="Angelini C."/>
            <person name="Antonin V."/>
            <person name="Barry K.W."/>
            <person name="Bougher N.L."/>
            <person name="Buchanan P."/>
            <person name="Buyck B."/>
            <person name="Bense V."/>
            <person name="Catcheside P."/>
            <person name="Chovatia M."/>
            <person name="Cooper J."/>
            <person name="Damon W."/>
            <person name="Desjardin D."/>
            <person name="Finy P."/>
            <person name="Geml J."/>
            <person name="Haridas S."/>
            <person name="Hughes K."/>
            <person name="Justo A."/>
            <person name="Karasinski D."/>
            <person name="Kautmanova I."/>
            <person name="Kiss B."/>
            <person name="Kocsube S."/>
            <person name="Kotiranta H."/>
            <person name="LaButti K.M."/>
            <person name="Lechner B.E."/>
            <person name="Liimatainen K."/>
            <person name="Lipzen A."/>
            <person name="Lukacs Z."/>
            <person name="Mihaltcheva S."/>
            <person name="Morgado L.N."/>
            <person name="Niskanen T."/>
            <person name="Noordeloos M.E."/>
            <person name="Ohm R.A."/>
            <person name="Ortiz-Santana B."/>
            <person name="Ovrebo C."/>
            <person name="Racz N."/>
            <person name="Riley R."/>
            <person name="Savchenko A."/>
            <person name="Shiryaev A."/>
            <person name="Soop K."/>
            <person name="Spirin V."/>
            <person name="Szebenyi C."/>
            <person name="Tomsovsky M."/>
            <person name="Tulloss R.E."/>
            <person name="Uehling J."/>
            <person name="Grigoriev I.V."/>
            <person name="Vagvolgyi C."/>
            <person name="Papp T."/>
            <person name="Martin F.M."/>
            <person name="Miettinen O."/>
            <person name="Hibbett D.S."/>
            <person name="Nagy L.G."/>
        </authorList>
    </citation>
    <scope>NUCLEOTIDE SEQUENCE [LARGE SCALE GENOMIC DNA]</scope>
    <source>
        <strain evidence="3 4">OMC1185</strain>
    </source>
</reference>
<organism evidence="3 4">
    <name type="scientific">Heliocybe sulcata</name>
    <dbReference type="NCBI Taxonomy" id="5364"/>
    <lineage>
        <taxon>Eukaryota</taxon>
        <taxon>Fungi</taxon>
        <taxon>Dikarya</taxon>
        <taxon>Basidiomycota</taxon>
        <taxon>Agaricomycotina</taxon>
        <taxon>Agaricomycetes</taxon>
        <taxon>Gloeophyllales</taxon>
        <taxon>Gloeophyllaceae</taxon>
        <taxon>Heliocybe</taxon>
    </lineage>
</organism>
<dbReference type="PANTHER" id="PTHR12286">
    <property type="entry name" value="SACCHAROPINE DEHYDROGENASE-LIKE OXIDOREDUCTASE"/>
    <property type="match status" value="1"/>
</dbReference>
<accession>A0A5C3N0F4</accession>
<evidence type="ECO:0000313" key="4">
    <source>
        <dbReference type="Proteomes" id="UP000305948"/>
    </source>
</evidence>
<dbReference type="InterPro" id="IPR036291">
    <property type="entry name" value="NAD(P)-bd_dom_sf"/>
</dbReference>
<dbReference type="GO" id="GO:0005886">
    <property type="term" value="C:plasma membrane"/>
    <property type="evidence" value="ECO:0007669"/>
    <property type="project" value="TreeGrafter"/>
</dbReference>